<name>A0A645IB33_9ZZZZ</name>
<organism evidence="1">
    <name type="scientific">bioreactor metagenome</name>
    <dbReference type="NCBI Taxonomy" id="1076179"/>
    <lineage>
        <taxon>unclassified sequences</taxon>
        <taxon>metagenomes</taxon>
        <taxon>ecological metagenomes</taxon>
    </lineage>
</organism>
<reference evidence="1" key="1">
    <citation type="submission" date="2019-08" db="EMBL/GenBank/DDBJ databases">
        <authorList>
            <person name="Kucharzyk K."/>
            <person name="Murdoch R.W."/>
            <person name="Higgins S."/>
            <person name="Loffler F."/>
        </authorList>
    </citation>
    <scope>NUCLEOTIDE SEQUENCE</scope>
</reference>
<dbReference type="EMBL" id="VSSQ01109990">
    <property type="protein sequence ID" value="MPN48032.1"/>
    <property type="molecule type" value="Genomic_DNA"/>
</dbReference>
<evidence type="ECO:0000313" key="1">
    <source>
        <dbReference type="EMBL" id="MPN48032.1"/>
    </source>
</evidence>
<sequence>MATHVSTYFSEIWWNNLNKAFLTRRIKKNLKENTPKNATFNKFYEGYKGKTYGIGSVSMFPVFYVKTKPPMNLKREVNSFTEEGRALIHDNLKEIDIGILKYIMSNPITG</sequence>
<accession>A0A645IB33</accession>
<gene>
    <name evidence="1" type="ORF">SDC9_195636</name>
</gene>
<protein>
    <submittedName>
        <fullName evidence="1">Uncharacterized protein</fullName>
    </submittedName>
</protein>
<proteinExistence type="predicted"/>
<dbReference type="AlphaFoldDB" id="A0A645IB33"/>
<comment type="caution">
    <text evidence="1">The sequence shown here is derived from an EMBL/GenBank/DDBJ whole genome shotgun (WGS) entry which is preliminary data.</text>
</comment>